<dbReference type="SUPFAM" id="SSF51215">
    <property type="entry name" value="Regulatory protein AraC"/>
    <property type="match status" value="1"/>
</dbReference>
<evidence type="ECO:0000313" key="6">
    <source>
        <dbReference type="EMBL" id="GGC76325.1"/>
    </source>
</evidence>
<dbReference type="InterPro" id="IPR009057">
    <property type="entry name" value="Homeodomain-like_sf"/>
</dbReference>
<organism evidence="6 7">
    <name type="scientific">Pedobacter quisquiliarum</name>
    <dbReference type="NCBI Taxonomy" id="1834438"/>
    <lineage>
        <taxon>Bacteria</taxon>
        <taxon>Pseudomonadati</taxon>
        <taxon>Bacteroidota</taxon>
        <taxon>Sphingobacteriia</taxon>
        <taxon>Sphingobacteriales</taxon>
        <taxon>Sphingobacteriaceae</taxon>
        <taxon>Pedobacter</taxon>
    </lineage>
</organism>
<dbReference type="SUPFAM" id="SSF46689">
    <property type="entry name" value="Homeodomain-like"/>
    <property type="match status" value="1"/>
</dbReference>
<dbReference type="InterPro" id="IPR018062">
    <property type="entry name" value="HTH_AraC-typ_CS"/>
</dbReference>
<sequence>MNSLHAGQFFGVTNTNIQIGGLTLTDTEYTHPYVDWHYHENAYFTFILSGNVIEGNQKEIYHCSAGSLLFHHWQEPHYNIKPKGYTRGFHVELRPDWFEAHGLKSNSLQGSINMQDPHLIKMMYNIFKEVKLDYRLGGLAIESLLTQLLDTAAEPNQSSFKQKPIWALRLKDLLHDSPCATWTLQSLSDELAIHPVHLSRNFSKHFQCNLGDYIRMLKVQAALRMFQHKDSTLTEIALTCGFADQSHFIRSFKALHHITPLTFKKLLKKI</sequence>
<dbReference type="InterPro" id="IPR050204">
    <property type="entry name" value="AraC_XylS_family_regulators"/>
</dbReference>
<dbReference type="PANTHER" id="PTHR46796">
    <property type="entry name" value="HTH-TYPE TRANSCRIPTIONAL ACTIVATOR RHAS-RELATED"/>
    <property type="match status" value="1"/>
</dbReference>
<protein>
    <submittedName>
        <fullName evidence="6">AraC family transcriptional regulator</fullName>
    </submittedName>
</protein>
<keyword evidence="2" id="KW-0238">DNA-binding</keyword>
<dbReference type="SMART" id="SM00342">
    <property type="entry name" value="HTH_ARAC"/>
    <property type="match status" value="1"/>
</dbReference>
<proteinExistence type="predicted"/>
<dbReference type="RefSeq" id="WP_188628008.1">
    <property type="nucleotide sequence ID" value="NZ_BMIL01000016.1"/>
</dbReference>
<evidence type="ECO:0000256" key="4">
    <source>
        <dbReference type="ARBA" id="ARBA00023163"/>
    </source>
</evidence>
<reference evidence="6" key="1">
    <citation type="journal article" date="2014" name="Int. J. Syst. Evol. Microbiol.">
        <title>Complete genome sequence of Corynebacterium casei LMG S-19264T (=DSM 44701T), isolated from a smear-ripened cheese.</title>
        <authorList>
            <consortium name="US DOE Joint Genome Institute (JGI-PGF)"/>
            <person name="Walter F."/>
            <person name="Albersmeier A."/>
            <person name="Kalinowski J."/>
            <person name="Ruckert C."/>
        </authorList>
    </citation>
    <scope>NUCLEOTIDE SEQUENCE</scope>
    <source>
        <strain evidence="6">CGMCC 1.15343</strain>
    </source>
</reference>
<feature type="domain" description="HTH araC/xylS-type" evidence="5">
    <location>
        <begin position="168"/>
        <end position="266"/>
    </location>
</feature>
<dbReference type="Proteomes" id="UP000651668">
    <property type="component" value="Unassembled WGS sequence"/>
</dbReference>
<dbReference type="InterPro" id="IPR003313">
    <property type="entry name" value="AraC-bd"/>
</dbReference>
<keyword evidence="3" id="KW-0010">Activator</keyword>
<dbReference type="GO" id="GO:0043565">
    <property type="term" value="F:sequence-specific DNA binding"/>
    <property type="evidence" value="ECO:0007669"/>
    <property type="project" value="InterPro"/>
</dbReference>
<evidence type="ECO:0000256" key="2">
    <source>
        <dbReference type="ARBA" id="ARBA00023125"/>
    </source>
</evidence>
<reference evidence="6" key="2">
    <citation type="submission" date="2020-09" db="EMBL/GenBank/DDBJ databases">
        <authorList>
            <person name="Sun Q."/>
            <person name="Zhou Y."/>
        </authorList>
    </citation>
    <scope>NUCLEOTIDE SEQUENCE</scope>
    <source>
        <strain evidence="6">CGMCC 1.15343</strain>
    </source>
</reference>
<dbReference type="InterPro" id="IPR018060">
    <property type="entry name" value="HTH_AraC"/>
</dbReference>
<keyword evidence="7" id="KW-1185">Reference proteome</keyword>
<dbReference type="InterPro" id="IPR037923">
    <property type="entry name" value="HTH-like"/>
</dbReference>
<evidence type="ECO:0000313" key="7">
    <source>
        <dbReference type="Proteomes" id="UP000651668"/>
    </source>
</evidence>
<dbReference type="PROSITE" id="PS00041">
    <property type="entry name" value="HTH_ARAC_FAMILY_1"/>
    <property type="match status" value="1"/>
</dbReference>
<keyword evidence="4" id="KW-0804">Transcription</keyword>
<evidence type="ECO:0000259" key="5">
    <source>
        <dbReference type="PROSITE" id="PS01124"/>
    </source>
</evidence>
<dbReference type="AlphaFoldDB" id="A0A916UKC7"/>
<evidence type="ECO:0000256" key="1">
    <source>
        <dbReference type="ARBA" id="ARBA00023015"/>
    </source>
</evidence>
<dbReference type="Gene3D" id="1.10.10.60">
    <property type="entry name" value="Homeodomain-like"/>
    <property type="match status" value="1"/>
</dbReference>
<dbReference type="Pfam" id="PF12833">
    <property type="entry name" value="HTH_18"/>
    <property type="match status" value="1"/>
</dbReference>
<dbReference type="PROSITE" id="PS01124">
    <property type="entry name" value="HTH_ARAC_FAMILY_2"/>
    <property type="match status" value="1"/>
</dbReference>
<name>A0A916UKC7_9SPHI</name>
<accession>A0A916UKC7</accession>
<dbReference type="EMBL" id="BMIL01000016">
    <property type="protein sequence ID" value="GGC76325.1"/>
    <property type="molecule type" value="Genomic_DNA"/>
</dbReference>
<dbReference type="GO" id="GO:0003700">
    <property type="term" value="F:DNA-binding transcription factor activity"/>
    <property type="evidence" value="ECO:0007669"/>
    <property type="project" value="InterPro"/>
</dbReference>
<gene>
    <name evidence="6" type="primary">chpD</name>
    <name evidence="6" type="ORF">GCM10011387_32640</name>
</gene>
<evidence type="ECO:0000256" key="3">
    <source>
        <dbReference type="ARBA" id="ARBA00023159"/>
    </source>
</evidence>
<dbReference type="Pfam" id="PF02311">
    <property type="entry name" value="AraC_binding"/>
    <property type="match status" value="1"/>
</dbReference>
<comment type="caution">
    <text evidence="6">The sequence shown here is derived from an EMBL/GenBank/DDBJ whole genome shotgun (WGS) entry which is preliminary data.</text>
</comment>
<keyword evidence="1" id="KW-0805">Transcription regulation</keyword>